<gene>
    <name evidence="6" type="primary">CML18</name>
    <name evidence="6" type="ORF">KSP39_PZI005222</name>
</gene>
<accession>A0AAP0BUP9</accession>
<feature type="domain" description="EF-hand" evidence="5">
    <location>
        <begin position="118"/>
        <end position="153"/>
    </location>
</feature>
<evidence type="ECO:0000256" key="3">
    <source>
        <dbReference type="ARBA" id="ARBA00022837"/>
    </source>
</evidence>
<sequence length="166" mass="17716">MEGAPAGIQKMEEVEKVFNRYDANGDGKISASELGKVVRALSADVSDEGLRSMIQEMDADHDGVVDLEEFASFIRAGDVPERGDADLKDAFDMYDVDGNGLISKSELHLVLKKLGEGCSVADCSRMIEVVDSDGDGNVNFDEFKKMMGGASSGRKTTPAGEVSSGR</sequence>
<evidence type="ECO:0000259" key="5">
    <source>
        <dbReference type="PROSITE" id="PS50222"/>
    </source>
</evidence>
<feature type="region of interest" description="Disordered" evidence="4">
    <location>
        <begin position="147"/>
        <end position="166"/>
    </location>
</feature>
<reference evidence="6 7" key="1">
    <citation type="journal article" date="2022" name="Nat. Plants">
        <title>Genomes of leafy and leafless Platanthera orchids illuminate the evolution of mycoheterotrophy.</title>
        <authorList>
            <person name="Li M.H."/>
            <person name="Liu K.W."/>
            <person name="Li Z."/>
            <person name="Lu H.C."/>
            <person name="Ye Q.L."/>
            <person name="Zhang D."/>
            <person name="Wang J.Y."/>
            <person name="Li Y.F."/>
            <person name="Zhong Z.M."/>
            <person name="Liu X."/>
            <person name="Yu X."/>
            <person name="Liu D.K."/>
            <person name="Tu X.D."/>
            <person name="Liu B."/>
            <person name="Hao Y."/>
            <person name="Liao X.Y."/>
            <person name="Jiang Y.T."/>
            <person name="Sun W.H."/>
            <person name="Chen J."/>
            <person name="Chen Y.Q."/>
            <person name="Ai Y."/>
            <person name="Zhai J.W."/>
            <person name="Wu S.S."/>
            <person name="Zhou Z."/>
            <person name="Hsiao Y.Y."/>
            <person name="Wu W.L."/>
            <person name="Chen Y.Y."/>
            <person name="Lin Y.F."/>
            <person name="Hsu J.L."/>
            <person name="Li C.Y."/>
            <person name="Wang Z.W."/>
            <person name="Zhao X."/>
            <person name="Zhong W.Y."/>
            <person name="Ma X.K."/>
            <person name="Ma L."/>
            <person name="Huang J."/>
            <person name="Chen G.Z."/>
            <person name="Huang M.Z."/>
            <person name="Huang L."/>
            <person name="Peng D.H."/>
            <person name="Luo Y.B."/>
            <person name="Zou S.Q."/>
            <person name="Chen S.P."/>
            <person name="Lan S."/>
            <person name="Tsai W.C."/>
            <person name="Van de Peer Y."/>
            <person name="Liu Z.J."/>
        </authorList>
    </citation>
    <scope>NUCLEOTIDE SEQUENCE [LARGE SCALE GENOMIC DNA]</scope>
    <source>
        <strain evidence="6">Lor287</strain>
    </source>
</reference>
<dbReference type="FunFam" id="1.10.238.10:FF:000001">
    <property type="entry name" value="Calmodulin 1"/>
    <property type="match status" value="1"/>
</dbReference>
<dbReference type="InterPro" id="IPR002048">
    <property type="entry name" value="EF_hand_dom"/>
</dbReference>
<evidence type="ECO:0000313" key="6">
    <source>
        <dbReference type="EMBL" id="KAK8949693.1"/>
    </source>
</evidence>
<dbReference type="PROSITE" id="PS50222">
    <property type="entry name" value="EF_HAND_2"/>
    <property type="match status" value="4"/>
</dbReference>
<evidence type="ECO:0000313" key="7">
    <source>
        <dbReference type="Proteomes" id="UP001418222"/>
    </source>
</evidence>
<dbReference type="InterPro" id="IPR018247">
    <property type="entry name" value="EF_Hand_1_Ca_BS"/>
</dbReference>
<dbReference type="InterPro" id="IPR039647">
    <property type="entry name" value="EF_hand_pair_protein_CML-like"/>
</dbReference>
<keyword evidence="7" id="KW-1185">Reference proteome</keyword>
<dbReference type="AlphaFoldDB" id="A0AAP0BUP9"/>
<comment type="caution">
    <text evidence="6">The sequence shown here is derived from an EMBL/GenBank/DDBJ whole genome shotgun (WGS) entry which is preliminary data.</text>
</comment>
<dbReference type="PANTHER" id="PTHR10891">
    <property type="entry name" value="EF-HAND CALCIUM-BINDING DOMAIN CONTAINING PROTEIN"/>
    <property type="match status" value="1"/>
</dbReference>
<evidence type="ECO:0000256" key="4">
    <source>
        <dbReference type="SAM" id="MobiDB-lite"/>
    </source>
</evidence>
<dbReference type="EMBL" id="JBBWWQ010000004">
    <property type="protein sequence ID" value="KAK8949693.1"/>
    <property type="molecule type" value="Genomic_DNA"/>
</dbReference>
<organism evidence="6 7">
    <name type="scientific">Platanthera zijinensis</name>
    <dbReference type="NCBI Taxonomy" id="2320716"/>
    <lineage>
        <taxon>Eukaryota</taxon>
        <taxon>Viridiplantae</taxon>
        <taxon>Streptophyta</taxon>
        <taxon>Embryophyta</taxon>
        <taxon>Tracheophyta</taxon>
        <taxon>Spermatophyta</taxon>
        <taxon>Magnoliopsida</taxon>
        <taxon>Liliopsida</taxon>
        <taxon>Asparagales</taxon>
        <taxon>Orchidaceae</taxon>
        <taxon>Orchidoideae</taxon>
        <taxon>Orchideae</taxon>
        <taxon>Orchidinae</taxon>
        <taxon>Platanthera</taxon>
    </lineage>
</organism>
<dbReference type="GO" id="GO:0005509">
    <property type="term" value="F:calcium ion binding"/>
    <property type="evidence" value="ECO:0007669"/>
    <property type="project" value="InterPro"/>
</dbReference>
<dbReference type="Pfam" id="PF13499">
    <property type="entry name" value="EF-hand_7"/>
    <property type="match status" value="2"/>
</dbReference>
<dbReference type="InterPro" id="IPR011992">
    <property type="entry name" value="EF-hand-dom_pair"/>
</dbReference>
<keyword evidence="3" id="KW-0106">Calcium</keyword>
<evidence type="ECO:0000256" key="2">
    <source>
        <dbReference type="ARBA" id="ARBA00022737"/>
    </source>
</evidence>
<name>A0AAP0BUP9_9ASPA</name>
<dbReference type="SUPFAM" id="SSF47473">
    <property type="entry name" value="EF-hand"/>
    <property type="match status" value="1"/>
</dbReference>
<evidence type="ECO:0000256" key="1">
    <source>
        <dbReference type="ARBA" id="ARBA00022723"/>
    </source>
</evidence>
<feature type="domain" description="EF-hand" evidence="5">
    <location>
        <begin position="9"/>
        <end position="44"/>
    </location>
</feature>
<feature type="domain" description="EF-hand" evidence="5">
    <location>
        <begin position="82"/>
        <end position="117"/>
    </location>
</feature>
<feature type="domain" description="EF-hand" evidence="5">
    <location>
        <begin position="45"/>
        <end position="80"/>
    </location>
</feature>
<protein>
    <submittedName>
        <fullName evidence="6">Calcium-binding protein CML18</fullName>
    </submittedName>
</protein>
<dbReference type="PROSITE" id="PS00018">
    <property type="entry name" value="EF_HAND_1"/>
    <property type="match status" value="4"/>
</dbReference>
<keyword evidence="1" id="KW-0479">Metal-binding</keyword>
<dbReference type="SMART" id="SM00054">
    <property type="entry name" value="EFh"/>
    <property type="match status" value="4"/>
</dbReference>
<keyword evidence="2" id="KW-0677">Repeat</keyword>
<dbReference type="CDD" id="cd00051">
    <property type="entry name" value="EFh"/>
    <property type="match status" value="1"/>
</dbReference>
<proteinExistence type="predicted"/>
<dbReference type="Gene3D" id="1.10.238.10">
    <property type="entry name" value="EF-hand"/>
    <property type="match status" value="2"/>
</dbReference>
<dbReference type="Proteomes" id="UP001418222">
    <property type="component" value="Unassembled WGS sequence"/>
</dbReference>